<proteinExistence type="predicted"/>
<protein>
    <submittedName>
        <fullName evidence="2">Uncharacterized protein</fullName>
    </submittedName>
</protein>
<evidence type="ECO:0000313" key="3">
    <source>
        <dbReference type="Proteomes" id="UP000319578"/>
    </source>
</evidence>
<comment type="caution">
    <text evidence="2">The sequence shown here is derived from an EMBL/GenBank/DDBJ whole genome shotgun (WGS) entry which is preliminary data.</text>
</comment>
<dbReference type="RefSeq" id="WP_162839555.1">
    <property type="nucleotide sequence ID" value="NZ_BJON01000009.1"/>
</dbReference>
<name>A0ABQ0TM12_9BACL</name>
<evidence type="ECO:0000256" key="1">
    <source>
        <dbReference type="SAM" id="MobiDB-lite"/>
    </source>
</evidence>
<keyword evidence="3" id="KW-1185">Reference proteome</keyword>
<gene>
    <name evidence="2" type="ORF">BRE01_25840</name>
</gene>
<accession>A0ABQ0TM12</accession>
<organism evidence="2 3">
    <name type="scientific">Brevibacillus reuszeri</name>
    <dbReference type="NCBI Taxonomy" id="54915"/>
    <lineage>
        <taxon>Bacteria</taxon>
        <taxon>Bacillati</taxon>
        <taxon>Bacillota</taxon>
        <taxon>Bacilli</taxon>
        <taxon>Bacillales</taxon>
        <taxon>Paenibacillaceae</taxon>
        <taxon>Brevibacillus</taxon>
    </lineage>
</organism>
<feature type="region of interest" description="Disordered" evidence="1">
    <location>
        <begin position="1"/>
        <end position="21"/>
    </location>
</feature>
<evidence type="ECO:0000313" key="2">
    <source>
        <dbReference type="EMBL" id="GED68882.1"/>
    </source>
</evidence>
<reference evidence="2 3" key="1">
    <citation type="submission" date="2019-06" db="EMBL/GenBank/DDBJ databases">
        <title>Whole genome shotgun sequence of Brevibacillus reuszeri NBRC 15719.</title>
        <authorList>
            <person name="Hosoyama A."/>
            <person name="Uohara A."/>
            <person name="Ohji S."/>
            <person name="Ichikawa N."/>
        </authorList>
    </citation>
    <scope>NUCLEOTIDE SEQUENCE [LARGE SCALE GENOMIC DNA]</scope>
    <source>
        <strain evidence="2 3">NBRC 15719</strain>
    </source>
</reference>
<dbReference type="EMBL" id="BJON01000009">
    <property type="protein sequence ID" value="GED68882.1"/>
    <property type="molecule type" value="Genomic_DNA"/>
</dbReference>
<dbReference type="Proteomes" id="UP000319578">
    <property type="component" value="Unassembled WGS sequence"/>
</dbReference>
<sequence>MKDDMIMGTPISNPPERNVSRKVKDELMFNVLEHDMTADEKNKKQKEDYLIKGKE</sequence>